<accession>A0ABC8W3D7</accession>
<protein>
    <submittedName>
        <fullName evidence="2">Uncharacterized protein</fullName>
    </submittedName>
</protein>
<feature type="compositionally biased region" description="Acidic residues" evidence="1">
    <location>
        <begin position="56"/>
        <end position="65"/>
    </location>
</feature>
<organism evidence="2 3">
    <name type="scientific">Urochloa decumbens</name>
    <dbReference type="NCBI Taxonomy" id="240449"/>
    <lineage>
        <taxon>Eukaryota</taxon>
        <taxon>Viridiplantae</taxon>
        <taxon>Streptophyta</taxon>
        <taxon>Embryophyta</taxon>
        <taxon>Tracheophyta</taxon>
        <taxon>Spermatophyta</taxon>
        <taxon>Magnoliopsida</taxon>
        <taxon>Liliopsida</taxon>
        <taxon>Poales</taxon>
        <taxon>Poaceae</taxon>
        <taxon>PACMAD clade</taxon>
        <taxon>Panicoideae</taxon>
        <taxon>Panicodae</taxon>
        <taxon>Paniceae</taxon>
        <taxon>Melinidinae</taxon>
        <taxon>Urochloa</taxon>
    </lineage>
</organism>
<feature type="compositionally biased region" description="Polar residues" evidence="1">
    <location>
        <begin position="413"/>
        <end position="431"/>
    </location>
</feature>
<keyword evidence="3" id="KW-1185">Reference proteome</keyword>
<dbReference type="EMBL" id="OZ075121">
    <property type="protein sequence ID" value="CAL4901805.1"/>
    <property type="molecule type" value="Genomic_DNA"/>
</dbReference>
<reference evidence="2 3" key="2">
    <citation type="submission" date="2024-10" db="EMBL/GenBank/DDBJ databases">
        <authorList>
            <person name="Ryan C."/>
        </authorList>
    </citation>
    <scope>NUCLEOTIDE SEQUENCE [LARGE SCALE GENOMIC DNA]</scope>
</reference>
<evidence type="ECO:0000256" key="1">
    <source>
        <dbReference type="SAM" id="MobiDB-lite"/>
    </source>
</evidence>
<evidence type="ECO:0000313" key="2">
    <source>
        <dbReference type="EMBL" id="CAL4901805.1"/>
    </source>
</evidence>
<sequence length="458" mass="49894">MDPKAAAKSKRSHTVHGRRAHQTPAAAAAHRQKRAAAAAASSGPRSRNLPSNWDRYDDEGEEEDPAAAAEWTGEVAPRSKGADFGFLLEQARAQPREDRGLRAPWLPSQDSPFDFMQASTSMFEAKGEGILSWCDDDNFILEDDLAPDFEVPFLSMDLHALANQLSKLKLSQRLFVKEDLLPEDLADASEDNEILIECDTSVENDAKGSSVGHNLNFEPRKDASHHEYAGNTFSDHQMKSESQTQCFEHEATTLPKINTDLVNSDSEEDKTYTRTMYTNPGIGHSKGLKFEVGSAEEELDMLLNSFGGTHLSSSNLDELFGDDSTSQGTKTSRSNKKVASSMPSKSPALAPMDDALDDLLSETSRPVQNEGFATQSSTSKPTVNSGQNLDFGYAKKIDVIASIGDTVDNLLEDTSSRLSEPKETTTVQGANRTPHDSAAPHSGPSNASDDFDSWFDSL</sequence>
<feature type="region of interest" description="Disordered" evidence="1">
    <location>
        <begin position="317"/>
        <end position="352"/>
    </location>
</feature>
<feature type="region of interest" description="Disordered" evidence="1">
    <location>
        <begin position="413"/>
        <end position="458"/>
    </location>
</feature>
<gene>
    <name evidence="2" type="ORF">URODEC1_LOCUS9560</name>
</gene>
<evidence type="ECO:0000313" key="3">
    <source>
        <dbReference type="Proteomes" id="UP001497457"/>
    </source>
</evidence>
<feature type="compositionally biased region" description="Low complexity" evidence="1">
    <location>
        <begin position="22"/>
        <end position="47"/>
    </location>
</feature>
<feature type="compositionally biased region" description="Acidic residues" evidence="1">
    <location>
        <begin position="449"/>
        <end position="458"/>
    </location>
</feature>
<dbReference type="PANTHER" id="PTHR37260">
    <property type="entry name" value="PHOSPHORELAY PROTEIN"/>
    <property type="match status" value="1"/>
</dbReference>
<dbReference type="InterPro" id="IPR053342">
    <property type="entry name" value="Exosome_cofactor/PTGS_suppr"/>
</dbReference>
<reference evidence="3" key="1">
    <citation type="submission" date="2024-06" db="EMBL/GenBank/DDBJ databases">
        <authorList>
            <person name="Ryan C."/>
        </authorList>
    </citation>
    <scope>NUCLEOTIDE SEQUENCE [LARGE SCALE GENOMIC DNA]</scope>
</reference>
<feature type="region of interest" description="Disordered" evidence="1">
    <location>
        <begin position="368"/>
        <end position="388"/>
    </location>
</feature>
<feature type="compositionally biased region" description="Polar residues" evidence="1">
    <location>
        <begin position="323"/>
        <end position="344"/>
    </location>
</feature>
<dbReference type="PANTHER" id="PTHR37260:SF2">
    <property type="entry name" value="PROTEIN ECERIFERUM 16"/>
    <property type="match status" value="1"/>
</dbReference>
<dbReference type="AlphaFoldDB" id="A0ABC8W3D7"/>
<dbReference type="Proteomes" id="UP001497457">
    <property type="component" value="Chromosome 11b"/>
</dbReference>
<name>A0ABC8W3D7_9POAL</name>
<feature type="compositionally biased region" description="Basic residues" evidence="1">
    <location>
        <begin position="7"/>
        <end position="21"/>
    </location>
</feature>
<feature type="region of interest" description="Disordered" evidence="1">
    <location>
        <begin position="1"/>
        <end position="74"/>
    </location>
</feature>
<proteinExistence type="predicted"/>